<dbReference type="PANTHER" id="PTHR35534:SF1">
    <property type="entry name" value="LARGE RIBOSOMAL SUBUNIT PROTEIN BL32"/>
    <property type="match status" value="1"/>
</dbReference>
<dbReference type="GO" id="GO:0006412">
    <property type="term" value="P:translation"/>
    <property type="evidence" value="ECO:0007669"/>
    <property type="project" value="UniProtKB-UniRule"/>
</dbReference>
<evidence type="ECO:0000256" key="2">
    <source>
        <dbReference type="ARBA" id="ARBA00022980"/>
    </source>
</evidence>
<feature type="compositionally biased region" description="Basic and acidic residues" evidence="6">
    <location>
        <begin position="13"/>
        <end position="24"/>
    </location>
</feature>
<proteinExistence type="inferred from homology"/>
<feature type="region of interest" description="Disordered" evidence="6">
    <location>
        <begin position="63"/>
        <end position="127"/>
    </location>
</feature>
<comment type="similarity">
    <text evidence="1 5">Belongs to the bacterial ribosomal protein bL32 family.</text>
</comment>
<dbReference type="OrthoDB" id="9812874at2"/>
<organism evidence="7 8">
    <name type="scientific">Dehalogenimonas alkenigignens</name>
    <dbReference type="NCBI Taxonomy" id="1217799"/>
    <lineage>
        <taxon>Bacteria</taxon>
        <taxon>Bacillati</taxon>
        <taxon>Chloroflexota</taxon>
        <taxon>Dehalococcoidia</taxon>
        <taxon>Dehalococcoidales</taxon>
        <taxon>Dehalococcoidaceae</taxon>
        <taxon>Dehalogenimonas</taxon>
    </lineage>
</organism>
<evidence type="ECO:0000256" key="4">
    <source>
        <dbReference type="ARBA" id="ARBA00035178"/>
    </source>
</evidence>
<evidence type="ECO:0000313" key="7">
    <source>
        <dbReference type="EMBL" id="KTB48184.1"/>
    </source>
</evidence>
<comment type="caution">
    <text evidence="7">The sequence shown here is derived from an EMBL/GenBank/DDBJ whole genome shotgun (WGS) entry which is preliminary data.</text>
</comment>
<dbReference type="NCBIfam" id="TIGR01031">
    <property type="entry name" value="rpmF_bact"/>
    <property type="match status" value="1"/>
</dbReference>
<dbReference type="InterPro" id="IPR044957">
    <property type="entry name" value="Ribosomal_bL32_bact"/>
</dbReference>
<sequence>MAPLPKRKLGKSRQGERRSHLHLEPKELMECPQCRQPMLPHRACPSCGTYDGRVILDLETKIKKKSEKTDKAAKEAAETAKAEKPEKSKKTKPEKAEKAAKSDKDKKVKAEKPAKPEKPAKDKKKAE</sequence>
<dbReference type="Proteomes" id="UP000053947">
    <property type="component" value="Unassembled WGS sequence"/>
</dbReference>
<gene>
    <name evidence="5" type="primary">rpmF</name>
    <name evidence="7" type="ORF">DEALK_10290</name>
</gene>
<dbReference type="HAMAP" id="MF_00340">
    <property type="entry name" value="Ribosomal_bL32"/>
    <property type="match status" value="1"/>
</dbReference>
<dbReference type="STRING" id="1217799.DEALK_10290"/>
<evidence type="ECO:0000256" key="5">
    <source>
        <dbReference type="HAMAP-Rule" id="MF_00340"/>
    </source>
</evidence>
<keyword evidence="3 5" id="KW-0687">Ribonucleoprotein</keyword>
<name>A0A0W0GI29_9CHLR</name>
<dbReference type="RefSeq" id="WP_065128701.1">
    <property type="nucleotide sequence ID" value="NZ_KQ758903.1"/>
</dbReference>
<dbReference type="PANTHER" id="PTHR35534">
    <property type="entry name" value="50S RIBOSOMAL PROTEIN L32"/>
    <property type="match status" value="1"/>
</dbReference>
<feature type="region of interest" description="Disordered" evidence="6">
    <location>
        <begin position="1"/>
        <end position="24"/>
    </location>
</feature>
<dbReference type="SUPFAM" id="SSF57829">
    <property type="entry name" value="Zn-binding ribosomal proteins"/>
    <property type="match status" value="1"/>
</dbReference>
<evidence type="ECO:0000256" key="3">
    <source>
        <dbReference type="ARBA" id="ARBA00023274"/>
    </source>
</evidence>
<dbReference type="InterPro" id="IPR011332">
    <property type="entry name" value="Ribosomal_zn-bd"/>
</dbReference>
<dbReference type="AlphaFoldDB" id="A0A0W0GI29"/>
<keyword evidence="8" id="KW-1185">Reference proteome</keyword>
<dbReference type="GO" id="GO:0015934">
    <property type="term" value="C:large ribosomal subunit"/>
    <property type="evidence" value="ECO:0007669"/>
    <property type="project" value="InterPro"/>
</dbReference>
<feature type="compositionally biased region" description="Basic residues" evidence="6">
    <location>
        <begin position="1"/>
        <end position="11"/>
    </location>
</feature>
<reference evidence="7 8" key="1">
    <citation type="submission" date="2015-06" db="EMBL/GenBank/DDBJ databases">
        <title>Genome sequence of the organohalide-respiring Dehalogenimonas alkenigignens type strain (IP3-3T).</title>
        <authorList>
            <person name="Key T.A."/>
            <person name="Richmond D.P."/>
            <person name="Bowman K.S."/>
            <person name="Cho Y.-J."/>
            <person name="Chun J."/>
            <person name="da Costa M.S."/>
            <person name="Rainey F.A."/>
            <person name="Moe W.M."/>
        </authorList>
    </citation>
    <scope>NUCLEOTIDE SEQUENCE [LARGE SCALE GENOMIC DNA]</scope>
    <source>
        <strain evidence="7 8">IP3-3</strain>
    </source>
</reference>
<dbReference type="GO" id="GO:0003735">
    <property type="term" value="F:structural constituent of ribosome"/>
    <property type="evidence" value="ECO:0007669"/>
    <property type="project" value="InterPro"/>
</dbReference>
<accession>A0A0W0GI29</accession>
<evidence type="ECO:0000256" key="6">
    <source>
        <dbReference type="SAM" id="MobiDB-lite"/>
    </source>
</evidence>
<dbReference type="Pfam" id="PF01783">
    <property type="entry name" value="Ribosomal_L32p"/>
    <property type="match status" value="1"/>
</dbReference>
<dbReference type="PATRIC" id="fig|1217799.6.peg.1059"/>
<protein>
    <recommendedName>
        <fullName evidence="4 5">Large ribosomal subunit protein bL32</fullName>
    </recommendedName>
</protein>
<evidence type="ECO:0000313" key="8">
    <source>
        <dbReference type="Proteomes" id="UP000053947"/>
    </source>
</evidence>
<dbReference type="InterPro" id="IPR002677">
    <property type="entry name" value="Ribosomal_bL32"/>
</dbReference>
<keyword evidence="2 5" id="KW-0689">Ribosomal protein</keyword>
<evidence type="ECO:0000256" key="1">
    <source>
        <dbReference type="ARBA" id="ARBA00008560"/>
    </source>
</evidence>
<dbReference type="EMBL" id="LFDV01000002">
    <property type="protein sequence ID" value="KTB48184.1"/>
    <property type="molecule type" value="Genomic_DNA"/>
</dbReference>